<evidence type="ECO:0000256" key="1">
    <source>
        <dbReference type="ARBA" id="ARBA00022737"/>
    </source>
</evidence>
<organism evidence="5 6">
    <name type="scientific">Paralvinella palmiformis</name>
    <dbReference type="NCBI Taxonomy" id="53620"/>
    <lineage>
        <taxon>Eukaryota</taxon>
        <taxon>Metazoa</taxon>
        <taxon>Spiralia</taxon>
        <taxon>Lophotrochozoa</taxon>
        <taxon>Annelida</taxon>
        <taxon>Polychaeta</taxon>
        <taxon>Sedentaria</taxon>
        <taxon>Canalipalpata</taxon>
        <taxon>Terebellida</taxon>
        <taxon>Terebelliformia</taxon>
        <taxon>Alvinellidae</taxon>
        <taxon>Paralvinella</taxon>
    </lineage>
</organism>
<dbReference type="Pfam" id="PF00431">
    <property type="entry name" value="CUB"/>
    <property type="match status" value="2"/>
</dbReference>
<keyword evidence="1" id="KW-0677">Repeat</keyword>
<accession>A0AAD9KAN5</accession>
<sequence>MLHKIVLSAETSCTNSFYQPRHAVQSRAISRDMQHKVVLSAENTKTVELRERWLKYHDNTQACVTKPNDPITRFIEASEPQIFVTPGFNYSDPDGTEYPENTICQWSLYIQNTSEPLKLGFFNFSIEDDPQCRFDNVSVYDGPDDSTTPIAVLCGDLGDLPGYFTASNKTLFLRFESDSNGIVGKGFIGRAAPPIEDTACDGNGPQVFTEPLGLFLTKNYPVDYGNMMLVNTPSRHMKVEITFHGFDLAQNCNDDYLDAFDGDQYAFASFAATYSGGVLPARMTSVTNNAYLRDWSARDSMYPEVRMCTSARKTAPGASNPPPFGYESYALTNSAVAARYDLRRARIIPEVKDTARNGLREKPTNVRRPSRDVISISSRRLDLSREHPDCAAVSQYFGRMRL</sequence>
<dbReference type="CDD" id="cd00041">
    <property type="entry name" value="CUB"/>
    <property type="match status" value="2"/>
</dbReference>
<gene>
    <name evidence="5" type="ORF">LSH36_24g07005</name>
</gene>
<dbReference type="Gene3D" id="2.60.120.290">
    <property type="entry name" value="Spermadhesin, CUB domain"/>
    <property type="match status" value="2"/>
</dbReference>
<dbReference type="PROSITE" id="PS01180">
    <property type="entry name" value="CUB"/>
    <property type="match status" value="2"/>
</dbReference>
<protein>
    <recommendedName>
        <fullName evidence="4">CUB domain-containing protein</fullName>
    </recommendedName>
</protein>
<evidence type="ECO:0000256" key="2">
    <source>
        <dbReference type="ARBA" id="ARBA00023157"/>
    </source>
</evidence>
<dbReference type="InterPro" id="IPR000859">
    <property type="entry name" value="CUB_dom"/>
</dbReference>
<comment type="caution">
    <text evidence="3">Lacks conserved residue(s) required for the propagation of feature annotation.</text>
</comment>
<evidence type="ECO:0000313" key="6">
    <source>
        <dbReference type="Proteomes" id="UP001208570"/>
    </source>
</evidence>
<comment type="caution">
    <text evidence="5">The sequence shown here is derived from an EMBL/GenBank/DDBJ whole genome shotgun (WGS) entry which is preliminary data.</text>
</comment>
<dbReference type="InterPro" id="IPR035914">
    <property type="entry name" value="Sperma_CUB_dom_sf"/>
</dbReference>
<dbReference type="Proteomes" id="UP001208570">
    <property type="component" value="Unassembled WGS sequence"/>
</dbReference>
<reference evidence="5" key="1">
    <citation type="journal article" date="2023" name="Mol. Biol. Evol.">
        <title>Third-Generation Sequencing Reveals the Adaptive Role of the Epigenome in Three Deep-Sea Polychaetes.</title>
        <authorList>
            <person name="Perez M."/>
            <person name="Aroh O."/>
            <person name="Sun Y."/>
            <person name="Lan Y."/>
            <person name="Juniper S.K."/>
            <person name="Young C.R."/>
            <person name="Angers B."/>
            <person name="Qian P.Y."/>
        </authorList>
    </citation>
    <scope>NUCLEOTIDE SEQUENCE</scope>
    <source>
        <strain evidence="5">P08H-3</strain>
    </source>
</reference>
<feature type="domain" description="CUB" evidence="4">
    <location>
        <begin position="78"/>
        <end position="194"/>
    </location>
</feature>
<dbReference type="AlphaFoldDB" id="A0AAD9KAN5"/>
<dbReference type="PANTHER" id="PTHR24251:SF37">
    <property type="entry name" value="CUB DOMAIN-CONTAINING PROTEIN"/>
    <property type="match status" value="1"/>
</dbReference>
<dbReference type="SUPFAM" id="SSF49854">
    <property type="entry name" value="Spermadhesin, CUB domain"/>
    <property type="match status" value="2"/>
</dbReference>
<evidence type="ECO:0000313" key="5">
    <source>
        <dbReference type="EMBL" id="KAK2167774.1"/>
    </source>
</evidence>
<keyword evidence="2" id="KW-1015">Disulfide bond</keyword>
<name>A0AAD9KAN5_9ANNE</name>
<evidence type="ECO:0000259" key="4">
    <source>
        <dbReference type="PROSITE" id="PS01180"/>
    </source>
</evidence>
<dbReference type="SMART" id="SM00042">
    <property type="entry name" value="CUB"/>
    <property type="match status" value="1"/>
</dbReference>
<keyword evidence="6" id="KW-1185">Reference proteome</keyword>
<evidence type="ECO:0000256" key="3">
    <source>
        <dbReference type="PROSITE-ProRule" id="PRU00059"/>
    </source>
</evidence>
<dbReference type="EMBL" id="JAODUP010000024">
    <property type="protein sequence ID" value="KAK2167774.1"/>
    <property type="molecule type" value="Genomic_DNA"/>
</dbReference>
<feature type="domain" description="CUB" evidence="4">
    <location>
        <begin position="200"/>
        <end position="293"/>
    </location>
</feature>
<dbReference type="PANTHER" id="PTHR24251">
    <property type="entry name" value="OVOCHYMASE-RELATED"/>
    <property type="match status" value="1"/>
</dbReference>
<proteinExistence type="predicted"/>